<dbReference type="OrthoDB" id="2126698at2759"/>
<dbReference type="EMBL" id="CACTIH010003676">
    <property type="protein sequence ID" value="CAA2981635.1"/>
    <property type="molecule type" value="Genomic_DNA"/>
</dbReference>
<dbReference type="AlphaFoldDB" id="A0A8S0RP24"/>
<evidence type="ECO:0000313" key="4">
    <source>
        <dbReference type="Proteomes" id="UP000594638"/>
    </source>
</evidence>
<evidence type="ECO:0000313" key="3">
    <source>
        <dbReference type="EMBL" id="CAA2981635.1"/>
    </source>
</evidence>
<sequence>MKLRVERLTYISPVDDEDGPRSHPNGSESDDPVPSKWAAQSGSFLLLLPLPFSVEKHFGKSDKTLRFGVLMLVLIDSWCKRRKHVELVVMGLRSGAPGAENPLLQTKEAEAESWWWKLNKLLDVEEAKDQISLSVPLILANASYCFITLVSVMFVGHLGELKLAAANLANSY</sequence>
<keyword evidence="2" id="KW-0472">Membrane</keyword>
<evidence type="ECO:0000256" key="2">
    <source>
        <dbReference type="SAM" id="Phobius"/>
    </source>
</evidence>
<evidence type="ECO:0000256" key="1">
    <source>
        <dbReference type="SAM" id="MobiDB-lite"/>
    </source>
</evidence>
<dbReference type="Gramene" id="OE9A086486T1">
    <property type="protein sequence ID" value="OE9A086486C1"/>
    <property type="gene ID" value="OE9A086486"/>
</dbReference>
<feature type="region of interest" description="Disordered" evidence="1">
    <location>
        <begin position="13"/>
        <end position="34"/>
    </location>
</feature>
<keyword evidence="4" id="KW-1185">Reference proteome</keyword>
<organism evidence="3 4">
    <name type="scientific">Olea europaea subsp. europaea</name>
    <dbReference type="NCBI Taxonomy" id="158383"/>
    <lineage>
        <taxon>Eukaryota</taxon>
        <taxon>Viridiplantae</taxon>
        <taxon>Streptophyta</taxon>
        <taxon>Embryophyta</taxon>
        <taxon>Tracheophyta</taxon>
        <taxon>Spermatophyta</taxon>
        <taxon>Magnoliopsida</taxon>
        <taxon>eudicotyledons</taxon>
        <taxon>Gunneridae</taxon>
        <taxon>Pentapetalae</taxon>
        <taxon>asterids</taxon>
        <taxon>lamiids</taxon>
        <taxon>Lamiales</taxon>
        <taxon>Oleaceae</taxon>
        <taxon>Oleeae</taxon>
        <taxon>Olea</taxon>
    </lineage>
</organism>
<feature type="transmembrane region" description="Helical" evidence="2">
    <location>
        <begin position="137"/>
        <end position="158"/>
    </location>
</feature>
<dbReference type="Proteomes" id="UP000594638">
    <property type="component" value="Unassembled WGS sequence"/>
</dbReference>
<gene>
    <name evidence="3" type="ORF">OLEA9_A086486</name>
</gene>
<keyword evidence="2" id="KW-1133">Transmembrane helix</keyword>
<proteinExistence type="predicted"/>
<reference evidence="3 4" key="1">
    <citation type="submission" date="2019-12" db="EMBL/GenBank/DDBJ databases">
        <authorList>
            <person name="Alioto T."/>
            <person name="Alioto T."/>
            <person name="Gomez Garrido J."/>
        </authorList>
    </citation>
    <scope>NUCLEOTIDE SEQUENCE [LARGE SCALE GENOMIC DNA]</scope>
</reference>
<name>A0A8S0RP24_OLEEU</name>
<comment type="caution">
    <text evidence="3">The sequence shown here is derived from an EMBL/GenBank/DDBJ whole genome shotgun (WGS) entry which is preliminary data.</text>
</comment>
<accession>A0A8S0RP24</accession>
<protein>
    <submittedName>
        <fullName evidence="3">MATE efflux family</fullName>
    </submittedName>
</protein>
<keyword evidence="2" id="KW-0812">Transmembrane</keyword>